<reference evidence="6 7" key="1">
    <citation type="journal article" date="2012" name="New Phytol.">
        <title>Insight into trade-off between wood decay and parasitism from the genome of a fungal forest pathogen.</title>
        <authorList>
            <person name="Olson A."/>
            <person name="Aerts A."/>
            <person name="Asiegbu F."/>
            <person name="Belbahri L."/>
            <person name="Bouzid O."/>
            <person name="Broberg A."/>
            <person name="Canback B."/>
            <person name="Coutinho P.M."/>
            <person name="Cullen D."/>
            <person name="Dalman K."/>
            <person name="Deflorio G."/>
            <person name="van Diepen L.T."/>
            <person name="Dunand C."/>
            <person name="Duplessis S."/>
            <person name="Durling M."/>
            <person name="Gonthier P."/>
            <person name="Grimwood J."/>
            <person name="Fossdal C.G."/>
            <person name="Hansson D."/>
            <person name="Henrissat B."/>
            <person name="Hietala A."/>
            <person name="Himmelstrand K."/>
            <person name="Hoffmeister D."/>
            <person name="Hogberg N."/>
            <person name="James T.Y."/>
            <person name="Karlsson M."/>
            <person name="Kohler A."/>
            <person name="Kues U."/>
            <person name="Lee Y.H."/>
            <person name="Lin Y.C."/>
            <person name="Lind M."/>
            <person name="Lindquist E."/>
            <person name="Lombard V."/>
            <person name="Lucas S."/>
            <person name="Lunden K."/>
            <person name="Morin E."/>
            <person name="Murat C."/>
            <person name="Park J."/>
            <person name="Raffaello T."/>
            <person name="Rouze P."/>
            <person name="Salamov A."/>
            <person name="Schmutz J."/>
            <person name="Solheim H."/>
            <person name="Stahlberg J."/>
            <person name="Velez H."/>
            <person name="de Vries R.P."/>
            <person name="Wiebenga A."/>
            <person name="Woodward S."/>
            <person name="Yakovlev I."/>
            <person name="Garbelotto M."/>
            <person name="Martin F."/>
            <person name="Grigoriev I.V."/>
            <person name="Stenlid J."/>
        </authorList>
    </citation>
    <scope>NUCLEOTIDE SEQUENCE [LARGE SCALE GENOMIC DNA]</scope>
    <source>
        <strain evidence="6 7">TC 32-1</strain>
    </source>
</reference>
<evidence type="ECO:0000313" key="6">
    <source>
        <dbReference type="EMBL" id="ETW75244.1"/>
    </source>
</evidence>
<dbReference type="Proteomes" id="UP000030671">
    <property type="component" value="Unassembled WGS sequence"/>
</dbReference>
<dbReference type="SUPFAM" id="SSF53335">
    <property type="entry name" value="S-adenosyl-L-methionine-dependent methyltransferases"/>
    <property type="match status" value="1"/>
</dbReference>
<dbReference type="InParanoid" id="W4JP23"/>
<accession>W4JP23</accession>
<dbReference type="EMBL" id="KI925466">
    <property type="protein sequence ID" value="ETW75244.1"/>
    <property type="molecule type" value="Genomic_DNA"/>
</dbReference>
<dbReference type="eggNOG" id="KOG3010">
    <property type="taxonomic scope" value="Eukaryota"/>
</dbReference>
<keyword evidence="3" id="KW-0808">Transferase</keyword>
<evidence type="ECO:0000256" key="4">
    <source>
        <dbReference type="SAM" id="MobiDB-lite"/>
    </source>
</evidence>
<evidence type="ECO:0000256" key="2">
    <source>
        <dbReference type="ARBA" id="ARBA00022603"/>
    </source>
</evidence>
<comment type="similarity">
    <text evidence="1">Belongs to the methyltransferase superfamily.</text>
</comment>
<feature type="non-terminal residue" evidence="6">
    <location>
        <position position="271"/>
    </location>
</feature>
<dbReference type="GO" id="GO:0008757">
    <property type="term" value="F:S-adenosylmethionine-dependent methyltransferase activity"/>
    <property type="evidence" value="ECO:0007669"/>
    <property type="project" value="InterPro"/>
</dbReference>
<organism evidence="6 7">
    <name type="scientific">Heterobasidion irregulare (strain TC 32-1)</name>
    <dbReference type="NCBI Taxonomy" id="747525"/>
    <lineage>
        <taxon>Eukaryota</taxon>
        <taxon>Fungi</taxon>
        <taxon>Dikarya</taxon>
        <taxon>Basidiomycota</taxon>
        <taxon>Agaricomycotina</taxon>
        <taxon>Agaricomycetes</taxon>
        <taxon>Russulales</taxon>
        <taxon>Bondarzewiaceae</taxon>
        <taxon>Heterobasidion</taxon>
        <taxon>Heterobasidion annosum species complex</taxon>
    </lineage>
</organism>
<dbReference type="GeneID" id="20668892"/>
<feature type="region of interest" description="Disordered" evidence="4">
    <location>
        <begin position="82"/>
        <end position="101"/>
    </location>
</feature>
<dbReference type="OrthoDB" id="10027013at2759"/>
<dbReference type="PANTHER" id="PTHR44942:SF4">
    <property type="entry name" value="METHYLTRANSFERASE TYPE 11 DOMAIN-CONTAINING PROTEIN"/>
    <property type="match status" value="1"/>
</dbReference>
<evidence type="ECO:0000259" key="5">
    <source>
        <dbReference type="Pfam" id="PF08241"/>
    </source>
</evidence>
<dbReference type="KEGG" id="hir:HETIRDRAFT_241537"/>
<keyword evidence="7" id="KW-1185">Reference proteome</keyword>
<dbReference type="InterPro" id="IPR013216">
    <property type="entry name" value="Methyltransf_11"/>
</dbReference>
<dbReference type="InterPro" id="IPR051052">
    <property type="entry name" value="Diverse_substrate_MTase"/>
</dbReference>
<dbReference type="CDD" id="cd02440">
    <property type="entry name" value="AdoMet_MTases"/>
    <property type="match status" value="1"/>
</dbReference>
<dbReference type="AlphaFoldDB" id="W4JP23"/>
<dbReference type="Pfam" id="PF08241">
    <property type="entry name" value="Methyltransf_11"/>
    <property type="match status" value="2"/>
</dbReference>
<name>W4JP23_HETIT</name>
<dbReference type="HOGENOM" id="CLU_049344_1_1_1"/>
<sequence>MATFSKASFDSVRYAAARPTYPRQLFDAVLQYHARSPAAQWLTAVDLGCGTGQATTELRAFKHVIGVDPSPNMLAQARANVTASSNANANDPDASNANASDANANANATTQFEFVQAPAEDLSFLKDASVDLLIAAQAAHWFDWNKMWPEAARVLRKGGSVAFWGYSEFRLPHYPSLTPLISTFTQGPDPASSLGPHWQQPGRAILDNHFRDVPVPTAVLPDKFTAWQHVFYTGPHHPHLPAPRPVLLHKRAPWPALLAYLHTASALHTFR</sequence>
<dbReference type="GO" id="GO:0032259">
    <property type="term" value="P:methylation"/>
    <property type="evidence" value="ECO:0007669"/>
    <property type="project" value="UniProtKB-KW"/>
</dbReference>
<dbReference type="RefSeq" id="XP_009552680.1">
    <property type="nucleotide sequence ID" value="XM_009554385.1"/>
</dbReference>
<evidence type="ECO:0000256" key="3">
    <source>
        <dbReference type="ARBA" id="ARBA00022679"/>
    </source>
</evidence>
<protein>
    <recommendedName>
        <fullName evidence="5">Methyltransferase type 11 domain-containing protein</fullName>
    </recommendedName>
</protein>
<evidence type="ECO:0000256" key="1">
    <source>
        <dbReference type="ARBA" id="ARBA00008361"/>
    </source>
</evidence>
<feature type="domain" description="Methyltransferase type 11" evidence="5">
    <location>
        <begin position="93"/>
        <end position="163"/>
    </location>
</feature>
<dbReference type="Gene3D" id="3.40.50.150">
    <property type="entry name" value="Vaccinia Virus protein VP39"/>
    <property type="match status" value="1"/>
</dbReference>
<dbReference type="InterPro" id="IPR029063">
    <property type="entry name" value="SAM-dependent_MTases_sf"/>
</dbReference>
<proteinExistence type="inferred from homology"/>
<evidence type="ECO:0000313" key="7">
    <source>
        <dbReference type="Proteomes" id="UP000030671"/>
    </source>
</evidence>
<keyword evidence="2" id="KW-0489">Methyltransferase</keyword>
<gene>
    <name evidence="6" type="ORF">HETIRDRAFT_241537</name>
</gene>
<dbReference type="PANTHER" id="PTHR44942">
    <property type="entry name" value="METHYLTRANSF_11 DOMAIN-CONTAINING PROTEIN"/>
    <property type="match status" value="1"/>
</dbReference>
<feature type="domain" description="Methyltransferase type 11" evidence="5">
    <location>
        <begin position="45"/>
        <end position="84"/>
    </location>
</feature>